<dbReference type="PANTHER" id="PTHR24029">
    <property type="entry name" value="UVRABC SYSTEM PROTEIN B"/>
    <property type="match status" value="1"/>
</dbReference>
<gene>
    <name evidence="2" type="ORF">METZ01_LOCUS420904</name>
</gene>
<feature type="domain" description="Helicase/UvrB N-terminal" evidence="1">
    <location>
        <begin position="13"/>
        <end position="53"/>
    </location>
</feature>
<dbReference type="InterPro" id="IPR004807">
    <property type="entry name" value="UvrB"/>
</dbReference>
<dbReference type="GO" id="GO:0009380">
    <property type="term" value="C:excinuclease repair complex"/>
    <property type="evidence" value="ECO:0007669"/>
    <property type="project" value="InterPro"/>
</dbReference>
<protein>
    <recommendedName>
        <fullName evidence="1">Helicase/UvrB N-terminal domain-containing protein</fullName>
    </recommendedName>
</protein>
<dbReference type="GO" id="GO:0006289">
    <property type="term" value="P:nucleotide-excision repair"/>
    <property type="evidence" value="ECO:0007669"/>
    <property type="project" value="InterPro"/>
</dbReference>
<dbReference type="Pfam" id="PF04851">
    <property type="entry name" value="ResIII"/>
    <property type="match status" value="1"/>
</dbReference>
<dbReference type="GO" id="GO:0016887">
    <property type="term" value="F:ATP hydrolysis activity"/>
    <property type="evidence" value="ECO:0007669"/>
    <property type="project" value="InterPro"/>
</dbReference>
<dbReference type="InterPro" id="IPR006935">
    <property type="entry name" value="Helicase/UvrB_N"/>
</dbReference>
<dbReference type="Gene3D" id="3.40.50.300">
    <property type="entry name" value="P-loop containing nucleotide triphosphate hydrolases"/>
    <property type="match status" value="1"/>
</dbReference>
<dbReference type="AlphaFoldDB" id="A0A382XB28"/>
<feature type="non-terminal residue" evidence="2">
    <location>
        <position position="55"/>
    </location>
</feature>
<dbReference type="SUPFAM" id="SSF52540">
    <property type="entry name" value="P-loop containing nucleoside triphosphate hydrolases"/>
    <property type="match status" value="1"/>
</dbReference>
<dbReference type="EMBL" id="UINC01166218">
    <property type="protein sequence ID" value="SVD68050.1"/>
    <property type="molecule type" value="Genomic_DNA"/>
</dbReference>
<sequence length="55" mass="5902">MPDFKVVSDFVPTGDQPQAIEALSEAAQRGDRYQTLKGVTGSGKTFTMAKVAEIL</sequence>
<reference evidence="2" key="1">
    <citation type="submission" date="2018-05" db="EMBL/GenBank/DDBJ databases">
        <authorList>
            <person name="Lanie J.A."/>
            <person name="Ng W.-L."/>
            <person name="Kazmierczak K.M."/>
            <person name="Andrzejewski T.M."/>
            <person name="Davidsen T.M."/>
            <person name="Wayne K.J."/>
            <person name="Tettelin H."/>
            <person name="Glass J.I."/>
            <person name="Rusch D."/>
            <person name="Podicherti R."/>
            <person name="Tsui H.-C.T."/>
            <person name="Winkler M.E."/>
        </authorList>
    </citation>
    <scope>NUCLEOTIDE SEQUENCE</scope>
</reference>
<dbReference type="GO" id="GO:0005524">
    <property type="term" value="F:ATP binding"/>
    <property type="evidence" value="ECO:0007669"/>
    <property type="project" value="InterPro"/>
</dbReference>
<dbReference type="GO" id="GO:0003677">
    <property type="term" value="F:DNA binding"/>
    <property type="evidence" value="ECO:0007669"/>
    <property type="project" value="InterPro"/>
</dbReference>
<proteinExistence type="predicted"/>
<evidence type="ECO:0000313" key="2">
    <source>
        <dbReference type="EMBL" id="SVD68050.1"/>
    </source>
</evidence>
<dbReference type="InterPro" id="IPR027417">
    <property type="entry name" value="P-loop_NTPase"/>
</dbReference>
<name>A0A382XB28_9ZZZZ</name>
<accession>A0A382XB28</accession>
<organism evidence="2">
    <name type="scientific">marine metagenome</name>
    <dbReference type="NCBI Taxonomy" id="408172"/>
    <lineage>
        <taxon>unclassified sequences</taxon>
        <taxon>metagenomes</taxon>
        <taxon>ecological metagenomes</taxon>
    </lineage>
</organism>
<evidence type="ECO:0000259" key="1">
    <source>
        <dbReference type="Pfam" id="PF04851"/>
    </source>
</evidence>
<dbReference type="PANTHER" id="PTHR24029:SF0">
    <property type="entry name" value="UVRABC SYSTEM PROTEIN B"/>
    <property type="match status" value="1"/>
</dbReference>